<dbReference type="Pfam" id="PF05685">
    <property type="entry name" value="Uma2"/>
    <property type="match status" value="1"/>
</dbReference>
<dbReference type="Proteomes" id="UP001597083">
    <property type="component" value="Unassembled WGS sequence"/>
</dbReference>
<accession>A0ABW3CR70</accession>
<evidence type="ECO:0000259" key="1">
    <source>
        <dbReference type="Pfam" id="PF05685"/>
    </source>
</evidence>
<dbReference type="CDD" id="cd06260">
    <property type="entry name" value="DUF820-like"/>
    <property type="match status" value="1"/>
</dbReference>
<dbReference type="Gene3D" id="3.90.1570.10">
    <property type="entry name" value="tt1808, chain A"/>
    <property type="match status" value="1"/>
</dbReference>
<dbReference type="InterPro" id="IPR008538">
    <property type="entry name" value="Uma2"/>
</dbReference>
<keyword evidence="3" id="KW-1185">Reference proteome</keyword>
<dbReference type="GO" id="GO:0004519">
    <property type="term" value="F:endonuclease activity"/>
    <property type="evidence" value="ECO:0007669"/>
    <property type="project" value="UniProtKB-KW"/>
</dbReference>
<organism evidence="2 3">
    <name type="scientific">Actinomadura adrarensis</name>
    <dbReference type="NCBI Taxonomy" id="1819600"/>
    <lineage>
        <taxon>Bacteria</taxon>
        <taxon>Bacillati</taxon>
        <taxon>Actinomycetota</taxon>
        <taxon>Actinomycetes</taxon>
        <taxon>Streptosporangiales</taxon>
        <taxon>Thermomonosporaceae</taxon>
        <taxon>Actinomadura</taxon>
    </lineage>
</organism>
<reference evidence="3" key="1">
    <citation type="journal article" date="2019" name="Int. J. Syst. Evol. Microbiol.">
        <title>The Global Catalogue of Microorganisms (GCM) 10K type strain sequencing project: providing services to taxonomists for standard genome sequencing and annotation.</title>
        <authorList>
            <consortium name="The Broad Institute Genomics Platform"/>
            <consortium name="The Broad Institute Genome Sequencing Center for Infectious Disease"/>
            <person name="Wu L."/>
            <person name="Ma J."/>
        </authorList>
    </citation>
    <scope>NUCLEOTIDE SEQUENCE [LARGE SCALE GENOMIC DNA]</scope>
    <source>
        <strain evidence="3">JCM 31696</strain>
    </source>
</reference>
<comment type="caution">
    <text evidence="2">The sequence shown here is derived from an EMBL/GenBank/DDBJ whole genome shotgun (WGS) entry which is preliminary data.</text>
</comment>
<dbReference type="EMBL" id="JBHTIR010004054">
    <property type="protein sequence ID" value="MFD0856297.1"/>
    <property type="molecule type" value="Genomic_DNA"/>
</dbReference>
<name>A0ABW3CR70_9ACTN</name>
<keyword evidence="2" id="KW-0255">Endonuclease</keyword>
<sequence>MADTEHDLSCAHEQSVLDVFLNLDTPEGSRAELIEGEIVVSPAPIGKHEKILSRINWQVARKSAVDMDCSGHKGLRLARGERCVKNYVIPDGVYAPMSLDLFETADSWMPADGVTMVAEVTSGTPERDRVVKRHCYAKAGVPLYLLVDCAEGTVSLLSEPDRKSEDYRETLRVVFGKPLDLPAPFDFALETVDFA</sequence>
<gene>
    <name evidence="2" type="ORF">ACFQ07_28920</name>
</gene>
<dbReference type="InterPro" id="IPR012296">
    <property type="entry name" value="Nuclease_put_TT1808"/>
</dbReference>
<evidence type="ECO:0000313" key="2">
    <source>
        <dbReference type="EMBL" id="MFD0856297.1"/>
    </source>
</evidence>
<dbReference type="SUPFAM" id="SSF52980">
    <property type="entry name" value="Restriction endonuclease-like"/>
    <property type="match status" value="1"/>
</dbReference>
<keyword evidence="2" id="KW-0378">Hydrolase</keyword>
<dbReference type="PANTHER" id="PTHR35400:SF3">
    <property type="entry name" value="SLL1072 PROTEIN"/>
    <property type="match status" value="1"/>
</dbReference>
<protein>
    <submittedName>
        <fullName evidence="2">Uma2 family endonuclease</fullName>
    </submittedName>
</protein>
<dbReference type="InterPro" id="IPR011335">
    <property type="entry name" value="Restrct_endonuc-II-like"/>
</dbReference>
<proteinExistence type="predicted"/>
<keyword evidence="2" id="KW-0540">Nuclease</keyword>
<feature type="domain" description="Putative restriction endonuclease" evidence="1">
    <location>
        <begin position="20"/>
        <end position="185"/>
    </location>
</feature>
<evidence type="ECO:0000313" key="3">
    <source>
        <dbReference type="Proteomes" id="UP001597083"/>
    </source>
</evidence>
<dbReference type="PANTHER" id="PTHR35400">
    <property type="entry name" value="SLR1083 PROTEIN"/>
    <property type="match status" value="1"/>
</dbReference>